<protein>
    <recommendedName>
        <fullName evidence="6">5'-3' exoribonuclease</fullName>
        <ecNumber evidence="6">3.1.13.-</ecNumber>
    </recommendedName>
</protein>
<evidence type="ECO:0000256" key="3">
    <source>
        <dbReference type="ARBA" id="ARBA00022722"/>
    </source>
</evidence>
<evidence type="ECO:0000259" key="10">
    <source>
        <dbReference type="Pfam" id="PF17846"/>
    </source>
</evidence>
<dbReference type="GeneID" id="113741824"/>
<dbReference type="InterPro" id="IPR027073">
    <property type="entry name" value="5_3_exoribonuclease"/>
</dbReference>
<organism evidence="11 12">
    <name type="scientific">Coffea arabica</name>
    <name type="common">Arabian coffee</name>
    <dbReference type="NCBI Taxonomy" id="13443"/>
    <lineage>
        <taxon>Eukaryota</taxon>
        <taxon>Viridiplantae</taxon>
        <taxon>Streptophyta</taxon>
        <taxon>Embryophyta</taxon>
        <taxon>Tracheophyta</taxon>
        <taxon>Spermatophyta</taxon>
        <taxon>Magnoliopsida</taxon>
        <taxon>eudicotyledons</taxon>
        <taxon>Gunneridae</taxon>
        <taxon>Pentapetalae</taxon>
        <taxon>asterids</taxon>
        <taxon>lamiids</taxon>
        <taxon>Gentianales</taxon>
        <taxon>Rubiaceae</taxon>
        <taxon>Ixoroideae</taxon>
        <taxon>Gardenieae complex</taxon>
        <taxon>Bertiereae - Coffeeae clade</taxon>
        <taxon>Coffeeae</taxon>
        <taxon>Coffea</taxon>
    </lineage>
</organism>
<dbReference type="PANTHER" id="PTHR12341:SF62">
    <property type="entry name" value="5'-3' EXORIBONUCLEASE 3-LIKE"/>
    <property type="match status" value="1"/>
</dbReference>
<evidence type="ECO:0000313" key="11">
    <source>
        <dbReference type="Proteomes" id="UP001652660"/>
    </source>
</evidence>
<feature type="domain" description="Xrn1 helical" evidence="10">
    <location>
        <begin position="346"/>
        <end position="796"/>
    </location>
</feature>
<feature type="coiled-coil region" evidence="7">
    <location>
        <begin position="683"/>
        <end position="710"/>
    </location>
</feature>
<comment type="function">
    <text evidence="6">Possesses 5'-&gt;3' exoribonuclease activity. Acts as an endogenous post-transcriptional gene silencing (PTGS) suppressor.</text>
</comment>
<evidence type="ECO:0000256" key="2">
    <source>
        <dbReference type="ARBA" id="ARBA00022664"/>
    </source>
</evidence>
<dbReference type="EC" id="3.1.13.-" evidence="6"/>
<evidence type="ECO:0000256" key="1">
    <source>
        <dbReference type="ARBA" id="ARBA00006994"/>
    </source>
</evidence>
<evidence type="ECO:0000256" key="7">
    <source>
        <dbReference type="SAM" id="Coils"/>
    </source>
</evidence>
<comment type="similarity">
    <text evidence="1 6">Belongs to the 5'-3' exonuclease family. XRN2/RAT1 subfamily.</text>
</comment>
<accession>A0ABM4WHY6</accession>
<feature type="coiled-coil region" evidence="7">
    <location>
        <begin position="499"/>
        <end position="526"/>
    </location>
</feature>
<dbReference type="Pfam" id="PF17846">
    <property type="entry name" value="XRN_M"/>
    <property type="match status" value="1"/>
</dbReference>
<keyword evidence="2 6" id="KW-0507">mRNA processing</keyword>
<name>A0ABM4WHY6_COFAR</name>
<keyword evidence="5 6" id="KW-0269">Exonuclease</keyword>
<reference evidence="11" key="1">
    <citation type="journal article" date="2025" name="Foods">
        <title>Unveiling the Microbial Signatures of Arabica Coffee Cherries: Insights into Ripeness Specific Diversity, Functional Traits, and Implications for Quality and Safety.</title>
        <authorList>
            <consortium name="RefSeq"/>
            <person name="Tenea G.N."/>
            <person name="Cifuentes V."/>
            <person name="Reyes P."/>
            <person name="Cevallos-Vallejos M."/>
        </authorList>
    </citation>
    <scope>NUCLEOTIDE SEQUENCE [LARGE SCALE GENOMIC DNA]</scope>
</reference>
<feature type="compositionally biased region" description="Polar residues" evidence="8">
    <location>
        <begin position="948"/>
        <end position="961"/>
    </location>
</feature>
<evidence type="ECO:0000256" key="5">
    <source>
        <dbReference type="ARBA" id="ARBA00022839"/>
    </source>
</evidence>
<dbReference type="Gene3D" id="3.40.50.12390">
    <property type="match status" value="1"/>
</dbReference>
<dbReference type="Gene3D" id="1.25.40.1050">
    <property type="match status" value="1"/>
</dbReference>
<dbReference type="InterPro" id="IPR017151">
    <property type="entry name" value="Xrn2/3/4"/>
</dbReference>
<reference evidence="12" key="2">
    <citation type="submission" date="2025-08" db="UniProtKB">
        <authorList>
            <consortium name="RefSeq"/>
        </authorList>
    </citation>
    <scope>IDENTIFICATION</scope>
    <source>
        <tissue evidence="12">Leaves</tissue>
    </source>
</reference>
<feature type="compositionally biased region" description="Polar residues" evidence="8">
    <location>
        <begin position="913"/>
        <end position="938"/>
    </location>
</feature>
<dbReference type="InterPro" id="IPR004859">
    <property type="entry name" value="Xrn1_N"/>
</dbReference>
<feature type="compositionally biased region" description="Polar residues" evidence="8">
    <location>
        <begin position="994"/>
        <end position="1011"/>
    </location>
</feature>
<evidence type="ECO:0000313" key="12">
    <source>
        <dbReference type="RefSeq" id="XP_071931408.1"/>
    </source>
</evidence>
<evidence type="ECO:0000256" key="6">
    <source>
        <dbReference type="PIRNR" id="PIRNR037239"/>
    </source>
</evidence>
<feature type="compositionally biased region" description="Polar residues" evidence="8">
    <location>
        <begin position="969"/>
        <end position="980"/>
    </location>
</feature>
<dbReference type="Proteomes" id="UP001652660">
    <property type="component" value="Chromosome 1c"/>
</dbReference>
<keyword evidence="4 6" id="KW-0378">Hydrolase</keyword>
<dbReference type="CDD" id="cd18673">
    <property type="entry name" value="PIN_XRN1-2-like"/>
    <property type="match status" value="1"/>
</dbReference>
<dbReference type="Pfam" id="PF03159">
    <property type="entry name" value="XRN_N"/>
    <property type="match status" value="1"/>
</dbReference>
<dbReference type="InterPro" id="IPR041412">
    <property type="entry name" value="Xrn1_helical"/>
</dbReference>
<dbReference type="PIRSF" id="PIRSF037239">
    <property type="entry name" value="Exonuclease_Xrn2"/>
    <property type="match status" value="1"/>
</dbReference>
<sequence>MGVPSFFRWLVQKYPKIVSDANSDENHHGLEFDNLYLDMNGIIHPCFHPEDMLFPPSTFEDVFSNIYDYIDQLFNIVKPRKLLYMAIDGVAPRAKMNQQRARRFRTAKDNEAAEEVETKLRKKFEREGKKVLPREESELSDSNIITPGTEFMYLLSKKLQNYIKRRMTNDSRWSKIKVILSDANVPSEGEHKIMSFIRAQRSSEGYDPNTQHCLYGLDADLIMLALATHEVHFSILREDVLVQEEILNGVSELERSAHKAESYSGKCRGWFKQVVDKSESLPKPASCHIEVVSASEKSDSCSEASKKLNRRLPVMKKPFQYLHIWLLREYLHIDLNISDPPENLNIDLERIIDDFIFICFFTGNDFLPHMPTLEIHEGAIDLLMYVYKKEMKNLGGYLVDTHWIEDKKGRYIKLKRVEKFILSVGEYEEKIFKKRLEIKERKLRRIQSELLNAQDTEDDGSIEANLWSSLGNTDNAFQDRKVSEIVDSTSGLDEKDISLTDYSEVLNNTKELMQELKDRIQHQSDTFRNGGVISDKVKLGVQGWKKRYYEVKFSAKTDEVEQRRRSLVAKYTEGLCWVLKYYFSGVPSWTWFYPFHYGPFASDLKGLTQVNVKFQKGLPLKPFDQLLAVLPPKSCHALPEAYKRLMVDADSSILEFYPARFETDADGKRFMWQAICKLPFIQEDRLLVETKKAETELKDHEKERNAETADQLFIGSSSGLGEQISSVYKNCTSFMPNDYIKINDMLNDGLSGFMHLCEADQDVFCAFYKLPSDYVPKRHLAEGVNIPEESISEADIVKRELWHEYNGSAPNRALVNRNHVQKSSLKNKEPAVISKFAGTGWSVGRGKLNNSTTQTGPVPALKSYAHCVGNRSFLSSSTSTSASGHNWRLQKQSNTSASDNSWSRWQNTDKDSWQSSSTSNASPAWRQSQPFSCASPGQQVHGRGQYLHKSSNSCASPQQQVHGRGQYFHKSSNSSASPRQQVHGRGQYVDKSSHSAWNTGSRYGRNNSERW</sequence>
<keyword evidence="7" id="KW-0175">Coiled coil</keyword>
<evidence type="ECO:0000256" key="4">
    <source>
        <dbReference type="ARBA" id="ARBA00022801"/>
    </source>
</evidence>
<dbReference type="RefSeq" id="XP_071931408.1">
    <property type="nucleotide sequence ID" value="XM_072075307.1"/>
</dbReference>
<keyword evidence="11" id="KW-1185">Reference proteome</keyword>
<gene>
    <name evidence="12" type="primary">LOC113741824</name>
</gene>
<feature type="compositionally biased region" description="Polar residues" evidence="8">
    <location>
        <begin position="889"/>
        <end position="906"/>
    </location>
</feature>
<keyword evidence="3 6" id="KW-0540">Nuclease</keyword>
<dbReference type="PANTHER" id="PTHR12341">
    <property type="entry name" value="5'-&gt;3' EXORIBONUCLEASE"/>
    <property type="match status" value="1"/>
</dbReference>
<evidence type="ECO:0000259" key="9">
    <source>
        <dbReference type="Pfam" id="PF03159"/>
    </source>
</evidence>
<proteinExistence type="inferred from homology"/>
<evidence type="ECO:0000256" key="8">
    <source>
        <dbReference type="SAM" id="MobiDB-lite"/>
    </source>
</evidence>
<feature type="region of interest" description="Disordered" evidence="8">
    <location>
        <begin position="878"/>
        <end position="1011"/>
    </location>
</feature>
<feature type="domain" description="Xrn1 N-terminal" evidence="9">
    <location>
        <begin position="1"/>
        <end position="239"/>
    </location>
</feature>